<keyword evidence="3" id="KW-1185">Reference proteome</keyword>
<sequence>MPLPVILQEITQNSFGDLVTSYKETFKEDPSIEQKNAWKKLLEIFNTLNTPHPIIMEYPIFTDRVDAIFVDESKALILEAKGWKQARRKDDITVESDGELRLDPCYQLNNYVTKMNTFHSSGIRFEGALFLYNTNDYSSSECEVLRNPNDLKVKLKNYSPRSRQDVDKIVNGKFVLTTDFVKFLAETKNFLQQSIAKAILPYGYGLTEEQGLILSKVLNVLEDRASNKNFLVRGGSGSGKSLLAITLFLETLSRGYFTILSYKNQRLLNSIKLSLTGLSLNKTNDRDKVQALSQFIMFYSTGFGFGVGESNFSDWFKEKFGDEKIDLVVYDEAQRMTTNVIKNSPRGRVNVYFFDDFQTLIGNEEGTEENFRRHLINVEEYQLSSSIRVPNDYLNAVKSILDGKMVRIKDYDLRLFDDIISMLNELRKRKEEGRKVALICSFTESEGDTKNKTEWNLKNMRIGYPLQSGFDLYKNVNIRIKWLMDEKVEYPKYWRGELDPLGYCASVYGAQGFEADYVGVVWGRDMIWRDSWTVDPSPITDYVGGGNSLSKIAKRDKDRALKLLKNRYYVMLTRGIRGVYIFFEDYQTGEKMKQLINV</sequence>
<dbReference type="EMBL" id="CP029287">
    <property type="protein sequence ID" value="AWR98550.1"/>
    <property type="molecule type" value="Genomic_DNA"/>
</dbReference>
<organism evidence="2 3">
    <name type="scientific">Metallosphaera hakonensis JCM 8857 = DSM 7519</name>
    <dbReference type="NCBI Taxonomy" id="1293036"/>
    <lineage>
        <taxon>Archaea</taxon>
        <taxon>Thermoproteota</taxon>
        <taxon>Thermoprotei</taxon>
        <taxon>Sulfolobales</taxon>
        <taxon>Sulfolobaceae</taxon>
        <taxon>Metallosphaera</taxon>
    </lineage>
</organism>
<evidence type="ECO:0000313" key="2">
    <source>
        <dbReference type="EMBL" id="AWR98550.1"/>
    </source>
</evidence>
<dbReference type="AlphaFoldDB" id="A0A2U9IRA7"/>
<dbReference type="OrthoDB" id="42244at2157"/>
<feature type="domain" description="Schlafen group 3-like DNA/RNA helicase" evidence="1">
    <location>
        <begin position="228"/>
        <end position="585"/>
    </location>
</feature>
<name>A0A2U9IRA7_9CREN</name>
<keyword evidence="2" id="KW-0067">ATP-binding</keyword>
<accession>A0A2U9IRA7</accession>
<protein>
    <submittedName>
        <fullName evidence="2">ATP-binding protein</fullName>
    </submittedName>
</protein>
<dbReference type="STRING" id="1293036.GCA_001315825_02381"/>
<evidence type="ECO:0000313" key="3">
    <source>
        <dbReference type="Proteomes" id="UP000247586"/>
    </source>
</evidence>
<dbReference type="GO" id="GO:0005524">
    <property type="term" value="F:ATP binding"/>
    <property type="evidence" value="ECO:0007669"/>
    <property type="project" value="UniProtKB-KW"/>
</dbReference>
<gene>
    <name evidence="2" type="ORF">DFR87_01220</name>
</gene>
<dbReference type="RefSeq" id="WP_110368740.1">
    <property type="nucleotide sequence ID" value="NZ_CP029287.2"/>
</dbReference>
<dbReference type="GeneID" id="36833920"/>
<dbReference type="Pfam" id="PF09848">
    <property type="entry name" value="SLFN-g3_helicase"/>
    <property type="match status" value="1"/>
</dbReference>
<dbReference type="InterPro" id="IPR018647">
    <property type="entry name" value="SLFN_3-like_DNA/RNA_helicase"/>
</dbReference>
<keyword evidence="2" id="KW-0547">Nucleotide-binding</keyword>
<reference evidence="2" key="1">
    <citation type="submission" date="2018-05" db="EMBL/GenBank/DDBJ databases">
        <title>Complete Genome Sequences of Extremely Thermoacidophilic, Metal-Mobilizing Type-Strain Members of the Archaeal Family Sulfolobaceae: Acidianus brierleyi DSM-1651T, Acidianus sulfidivorans DSM-18786T, Metallosphaera hakonensis DSM-7519T, and Metallosphaera prunae DSM-10039T.</title>
        <authorList>
            <person name="Counts J.A."/>
            <person name="Kelly R.M."/>
        </authorList>
    </citation>
    <scope>NUCLEOTIDE SEQUENCE [LARGE SCALE GENOMIC DNA]</scope>
    <source>
        <strain evidence="2">HO1-1</strain>
    </source>
</reference>
<dbReference type="SUPFAM" id="SSF52540">
    <property type="entry name" value="P-loop containing nucleoside triphosphate hydrolases"/>
    <property type="match status" value="2"/>
</dbReference>
<dbReference type="Proteomes" id="UP000247586">
    <property type="component" value="Chromosome"/>
</dbReference>
<dbReference type="KEGG" id="mhk:DFR87_01220"/>
<dbReference type="InterPro" id="IPR027417">
    <property type="entry name" value="P-loop_NTPase"/>
</dbReference>
<proteinExistence type="predicted"/>
<evidence type="ECO:0000259" key="1">
    <source>
        <dbReference type="Pfam" id="PF09848"/>
    </source>
</evidence>